<dbReference type="Proteomes" id="UP001548590">
    <property type="component" value="Unassembled WGS sequence"/>
</dbReference>
<name>A0ABV2CLD5_9RHOO</name>
<evidence type="ECO:0000313" key="2">
    <source>
        <dbReference type="EMBL" id="MET1488711.1"/>
    </source>
</evidence>
<keyword evidence="1" id="KW-0732">Signal</keyword>
<proteinExistence type="predicted"/>
<reference evidence="2 3" key="1">
    <citation type="submission" date="2024-07" db="EMBL/GenBank/DDBJ databases">
        <title>Uliginosibacterium paludis KCTC:42655.</title>
        <authorList>
            <person name="Kim M.K."/>
        </authorList>
    </citation>
    <scope>NUCLEOTIDE SEQUENCE [LARGE SCALE GENOMIC DNA]</scope>
    <source>
        <strain evidence="2 3">KCTC 42655</strain>
    </source>
</reference>
<dbReference type="RefSeq" id="WP_345927073.1">
    <property type="nucleotide sequence ID" value="NZ_JBDIVF010000003.1"/>
</dbReference>
<keyword evidence="3" id="KW-1185">Reference proteome</keyword>
<organism evidence="2 3">
    <name type="scientific">Uliginosibacterium paludis</name>
    <dbReference type="NCBI Taxonomy" id="1615952"/>
    <lineage>
        <taxon>Bacteria</taxon>
        <taxon>Pseudomonadati</taxon>
        <taxon>Pseudomonadota</taxon>
        <taxon>Betaproteobacteria</taxon>
        <taxon>Rhodocyclales</taxon>
        <taxon>Zoogloeaceae</taxon>
        <taxon>Uliginosibacterium</taxon>
    </lineage>
</organism>
<accession>A0ABV2CLD5</accession>
<evidence type="ECO:0008006" key="4">
    <source>
        <dbReference type="Google" id="ProtNLM"/>
    </source>
</evidence>
<protein>
    <recommendedName>
        <fullName evidence="4">DUF4142 domain-containing protein</fullName>
    </recommendedName>
</protein>
<feature type="chain" id="PRO_5046710865" description="DUF4142 domain-containing protein" evidence="1">
    <location>
        <begin position="23"/>
        <end position="157"/>
    </location>
</feature>
<sequence length="157" mass="17616">MSRHLSWLFVSLCLLTSMPLSAARDVLEEPVSLRAEADLIKAVALTLQHAITTSEQFQGRSPALRKFADKELKKSRSRLQQLGKRIPEQVPPVRQLAIAPDNEQSYVRAMLRNHARLVELIEHGLGLPLSEDIKHAMEALSSNAIAERAFLNKMEQS</sequence>
<gene>
    <name evidence="2" type="ORF">ABVT11_02645</name>
</gene>
<comment type="caution">
    <text evidence="2">The sequence shown here is derived from an EMBL/GenBank/DDBJ whole genome shotgun (WGS) entry which is preliminary data.</text>
</comment>
<feature type="signal peptide" evidence="1">
    <location>
        <begin position="1"/>
        <end position="22"/>
    </location>
</feature>
<dbReference type="EMBL" id="JBEWLZ010000001">
    <property type="protein sequence ID" value="MET1488711.1"/>
    <property type="molecule type" value="Genomic_DNA"/>
</dbReference>
<evidence type="ECO:0000313" key="3">
    <source>
        <dbReference type="Proteomes" id="UP001548590"/>
    </source>
</evidence>
<evidence type="ECO:0000256" key="1">
    <source>
        <dbReference type="SAM" id="SignalP"/>
    </source>
</evidence>